<sequence>MDIFAMFFAGLGLFFIGLRGFANSFKSSNGRLFHSLVKLAGKRRELTVLIGTFAGAITQSGVAVAYMIISLGAAGAINVRRAVPLIGWANVGTTGLVLLAAFDIYLMIYLMLGVVGVGYYLRLYDSERFRFPLAALLGLGLLLLGLATLKSGASHLNEVVWVNEILSTSPPSLVLLFLAAVLFGTIAQSSATAAAISVTLIVAGLFNMDQALVVLFGANLGSAICVYILGRGMTGVGMQLVLMQVWSKALSVLVLLPVLIFELNSDYPGLETLAAMLTEDAGLQLTLVSLIIQLVGALMLSYLGDTLMDIAEKVAPEGRAETMGRPKYLFDQALNDPESAMDLVGKEQARLVARLPHYLDSLRSEAQPGALPVIQLHTASLSLAAHCRRFISELTVRTRSAPSLERIAGMQSRNETLVHMLEGCQELSASLAHPFGEPMAQRMRNSIIEGLHALLLTLEDSLNDPEDDCEILLLMSSDRSGLMEQFRSDLLDSEASLSMESRRALFTTTTLFERLVWQIHNFARVLARSDRQRENGVESDLASLESAL</sequence>
<name>A0A1H6D721_9GAMM</name>
<dbReference type="PANTHER" id="PTHR10010">
    <property type="entry name" value="SOLUTE CARRIER FAMILY 34 SODIUM PHOSPHATE , MEMBER 2-RELATED"/>
    <property type="match status" value="1"/>
</dbReference>
<feature type="transmembrane region" description="Helical" evidence="6">
    <location>
        <begin position="241"/>
        <end position="261"/>
    </location>
</feature>
<dbReference type="GO" id="GO:0044341">
    <property type="term" value="P:sodium-dependent phosphate transport"/>
    <property type="evidence" value="ECO:0007669"/>
    <property type="project" value="InterPro"/>
</dbReference>
<feature type="transmembrane region" description="Helical" evidence="6">
    <location>
        <begin position="212"/>
        <end position="229"/>
    </location>
</feature>
<dbReference type="AlphaFoldDB" id="A0A1H6D721"/>
<dbReference type="InterPro" id="IPR003841">
    <property type="entry name" value="Na/Pi_transpt"/>
</dbReference>
<evidence type="ECO:0000313" key="7">
    <source>
        <dbReference type="EMBL" id="SEG81189.1"/>
    </source>
</evidence>
<evidence type="ECO:0000256" key="3">
    <source>
        <dbReference type="ARBA" id="ARBA00022692"/>
    </source>
</evidence>
<organism evidence="7 8">
    <name type="scientific">Marinobacterium lutimaris</name>
    <dbReference type="NCBI Taxonomy" id="568106"/>
    <lineage>
        <taxon>Bacteria</taxon>
        <taxon>Pseudomonadati</taxon>
        <taxon>Pseudomonadota</taxon>
        <taxon>Gammaproteobacteria</taxon>
        <taxon>Oceanospirillales</taxon>
        <taxon>Oceanospirillaceae</taxon>
        <taxon>Marinobacterium</taxon>
    </lineage>
</organism>
<evidence type="ECO:0000256" key="1">
    <source>
        <dbReference type="ARBA" id="ARBA00004651"/>
    </source>
</evidence>
<feature type="transmembrane region" description="Helical" evidence="6">
    <location>
        <begin position="173"/>
        <end position="206"/>
    </location>
</feature>
<gene>
    <name evidence="7" type="ORF">SAMN05444390_105147</name>
</gene>
<dbReference type="RefSeq" id="WP_104004979.1">
    <property type="nucleotide sequence ID" value="NZ_FNVQ01000005.1"/>
</dbReference>
<dbReference type="GO" id="GO:0005436">
    <property type="term" value="F:sodium:phosphate symporter activity"/>
    <property type="evidence" value="ECO:0007669"/>
    <property type="project" value="InterPro"/>
</dbReference>
<dbReference type="Pfam" id="PF02690">
    <property type="entry name" value="Na_Pi_cotrans"/>
    <property type="match status" value="1"/>
</dbReference>
<comment type="subcellular location">
    <subcellularLocation>
        <location evidence="1">Cell membrane</location>
        <topology evidence="1">Multi-pass membrane protein</topology>
    </subcellularLocation>
</comment>
<reference evidence="7 8" key="1">
    <citation type="submission" date="2016-10" db="EMBL/GenBank/DDBJ databases">
        <authorList>
            <person name="de Groot N.N."/>
        </authorList>
    </citation>
    <scope>NUCLEOTIDE SEQUENCE [LARGE SCALE GENOMIC DNA]</scope>
    <source>
        <strain evidence="7 8">DSM 22012</strain>
    </source>
</reference>
<evidence type="ECO:0000256" key="4">
    <source>
        <dbReference type="ARBA" id="ARBA00022989"/>
    </source>
</evidence>
<proteinExistence type="predicted"/>
<dbReference type="OrthoDB" id="5786928at2"/>
<evidence type="ECO:0000256" key="5">
    <source>
        <dbReference type="ARBA" id="ARBA00023136"/>
    </source>
</evidence>
<dbReference type="EMBL" id="FNVQ01000005">
    <property type="protein sequence ID" value="SEG81189.1"/>
    <property type="molecule type" value="Genomic_DNA"/>
</dbReference>
<evidence type="ECO:0000256" key="2">
    <source>
        <dbReference type="ARBA" id="ARBA00022475"/>
    </source>
</evidence>
<feature type="transmembrane region" description="Helical" evidence="6">
    <location>
        <begin position="133"/>
        <end position="152"/>
    </location>
</feature>
<dbReference type="Proteomes" id="UP000236745">
    <property type="component" value="Unassembled WGS sequence"/>
</dbReference>
<keyword evidence="3 6" id="KW-0812">Transmembrane</keyword>
<accession>A0A1H6D721</accession>
<dbReference type="PANTHER" id="PTHR10010:SF46">
    <property type="entry name" value="SODIUM-DEPENDENT PHOSPHATE TRANSPORT PROTEIN 2B"/>
    <property type="match status" value="1"/>
</dbReference>
<protein>
    <submittedName>
        <fullName evidence="7">Phosphate:Na+ symporter</fullName>
    </submittedName>
</protein>
<dbReference type="NCBIfam" id="NF037997">
    <property type="entry name" value="Na_Pi_symport"/>
    <property type="match status" value="1"/>
</dbReference>
<feature type="transmembrane region" description="Helical" evidence="6">
    <location>
        <begin position="95"/>
        <end position="121"/>
    </location>
</feature>
<feature type="transmembrane region" description="Helical" evidence="6">
    <location>
        <begin position="281"/>
        <end position="303"/>
    </location>
</feature>
<feature type="transmembrane region" description="Helical" evidence="6">
    <location>
        <begin position="46"/>
        <end position="74"/>
    </location>
</feature>
<evidence type="ECO:0000313" key="8">
    <source>
        <dbReference type="Proteomes" id="UP000236745"/>
    </source>
</evidence>
<dbReference type="GO" id="GO:0005886">
    <property type="term" value="C:plasma membrane"/>
    <property type="evidence" value="ECO:0007669"/>
    <property type="project" value="UniProtKB-SubCell"/>
</dbReference>
<keyword evidence="5 6" id="KW-0472">Membrane</keyword>
<keyword evidence="2" id="KW-1003">Cell membrane</keyword>
<evidence type="ECO:0000256" key="6">
    <source>
        <dbReference type="SAM" id="Phobius"/>
    </source>
</evidence>
<keyword evidence="8" id="KW-1185">Reference proteome</keyword>
<keyword evidence="4 6" id="KW-1133">Transmembrane helix</keyword>